<dbReference type="InterPro" id="IPR011009">
    <property type="entry name" value="Kinase-like_dom_sf"/>
</dbReference>
<accession>A0A6A4ZU81</accession>
<feature type="repeat" description="ANK" evidence="3">
    <location>
        <begin position="244"/>
        <end position="276"/>
    </location>
</feature>
<dbReference type="OrthoDB" id="194358at2759"/>
<evidence type="ECO:0000256" key="3">
    <source>
        <dbReference type="PROSITE-ProRule" id="PRU00023"/>
    </source>
</evidence>
<comment type="caution">
    <text evidence="5">The sequence shown here is derived from an EMBL/GenBank/DDBJ whole genome shotgun (WGS) entry which is preliminary data.</text>
</comment>
<feature type="repeat" description="ANK" evidence="3">
    <location>
        <begin position="142"/>
        <end position="174"/>
    </location>
</feature>
<protein>
    <recommendedName>
        <fullName evidence="4">Protein kinase domain-containing protein</fullName>
    </recommendedName>
</protein>
<dbReference type="PROSITE" id="PS50088">
    <property type="entry name" value="ANK_REPEAT"/>
    <property type="match status" value="10"/>
</dbReference>
<feature type="domain" description="Protein kinase" evidence="4">
    <location>
        <begin position="996"/>
        <end position="1290"/>
    </location>
</feature>
<dbReference type="InterPro" id="IPR002110">
    <property type="entry name" value="Ankyrin_rpt"/>
</dbReference>
<feature type="repeat" description="ANK" evidence="3">
    <location>
        <begin position="446"/>
        <end position="478"/>
    </location>
</feature>
<dbReference type="SUPFAM" id="SSF56112">
    <property type="entry name" value="Protein kinase-like (PK-like)"/>
    <property type="match status" value="1"/>
</dbReference>
<dbReference type="InterPro" id="IPR036770">
    <property type="entry name" value="Ankyrin_rpt-contain_sf"/>
</dbReference>
<dbReference type="SUPFAM" id="SSF48403">
    <property type="entry name" value="Ankyrin repeat"/>
    <property type="match status" value="3"/>
</dbReference>
<dbReference type="PANTHER" id="PTHR24171">
    <property type="entry name" value="ANKYRIN REPEAT DOMAIN-CONTAINING PROTEIN 39-RELATED"/>
    <property type="match status" value="1"/>
</dbReference>
<dbReference type="Gene3D" id="1.25.40.20">
    <property type="entry name" value="Ankyrin repeat-containing domain"/>
    <property type="match status" value="5"/>
</dbReference>
<keyword evidence="1" id="KW-0677">Repeat</keyword>
<feature type="repeat" description="ANK" evidence="3">
    <location>
        <begin position="107"/>
        <end position="139"/>
    </location>
</feature>
<dbReference type="GO" id="GO:0004672">
    <property type="term" value="F:protein kinase activity"/>
    <property type="evidence" value="ECO:0007669"/>
    <property type="project" value="InterPro"/>
</dbReference>
<feature type="repeat" description="ANK" evidence="3">
    <location>
        <begin position="553"/>
        <end position="573"/>
    </location>
</feature>
<evidence type="ECO:0000256" key="2">
    <source>
        <dbReference type="ARBA" id="ARBA00023043"/>
    </source>
</evidence>
<dbReference type="PROSITE" id="PS50011">
    <property type="entry name" value="PROTEIN_KINASE_DOM"/>
    <property type="match status" value="1"/>
</dbReference>
<dbReference type="Pfam" id="PF00023">
    <property type="entry name" value="Ank"/>
    <property type="match status" value="3"/>
</dbReference>
<sequence>MVLQGARDGFDGAMQELKQVFQGPDSEEKSFVASPLFLQQCADALAEGHYANENILQLRGRVSSVKRDAGLPTLKQVVLHHAINANALAVVVSILQLGVDLSSLDESGSTPLGTAVTGGHSDIVAALLAHGADVNAVANKEYGMSALAIAARDGHDSIAHTLLRHGADVDTPDLRGRTALYHAIAQERLALALAFLNAGADPSKVGTTGKSPLWLAVASGEEGLARRLVCLASPALINAGDCIYLRTPLWMAARDGHVALVEMLLDAGANTNATAWDGQTVRDVARESVLHLLGGQPTATRVNNNQVVEEVSKARVKMVVQPGTALRRVFQARRDNVAKLESHEWIVHWTRRLLDFGDSDDFLATLGQQVQLDDEDRRHVPELVLRCAVLGGFGDVVQILVERGADVNFRPLKGHTPLMSASQKGWREVVQLLMWHGASVDAVNMEGETALWFASKHGHVGIVRDLLQEGAKVDVKSTRQVGASALWMAASCNHDDVVQALVGAGAAIDLPNAKLQSPLYAAAYHGHETTARLLLDYGADVNIGNADMDSLLLHAAATHGHDELVRLLIDHGARFQSKVLVAAAANGHASVVDQLLQLPDISAHIIDLALEVTPDDCVVVATLLVNCGTRLGTDWQAALWCVCAKGRPTLARLLLAQGANPNGVFHKKRPLWVAALEGHDMVVRVLLDYDADVNLANVVDFFERTPLWAAACKGHVALVTLFLACGAHVNPPSTSGNTPLWIAADKGHVDVIQTLVDAGADVTRLNQARGSTPYLASLNKQHYAAAAVLCEHVIPAPVRTQGVHVLRLVAPHLTPLSAVNLLLADLPFDVELADVTSGGDKPCGYLVQRPAHMHSWTLFQDGSFALPPHVRVTATRLFLTHARFACVPKLELHREFAALRDPHGRDVLSITDEPTRRFFHEQLFFCGRYELLSEHPIHKSATAVVVLAYDHGLYDQLFAENCHDHVIALEGFLAAMTVLEVRHRGPHARLKYRELFGLWDKQRSGGLGREAFFRCCSDQFGKYKVALKFMRHAREWERETQARHGLSPALVVQTLPGVAPSLVRANVGAWAVCDVVSLAAYPHLLVLPPADRSLEDIFTKERPDAHATRTLVAQVVAAVQHLHGAGLVHGDLKMLNVLRFKDSQLKLIDLDASAAIGEPLGAKVSSGVLPPEMFTSTTDGSVNIKTWHGDDAPTSYALVCATPAMDLWALGCLVFRMCSSDAQPLLPTNRDDNLAPMHWRAAMTWTDAALDDQITTRVHDTHAADLVRRLLRVAPDMRLPLDAVRRHPFFVSLHQDGAVLHRLASLEQSVLTRLDSLDTAVSTVDHSVHKAKETLLRATYDAADVDVPTSFVLLPIEFDQETQLTPTEREEIAVKIATFVLDMDASLASSSSVGDSFWPGWTDRGLFLYLVDERTRRVLVPPKHDLYPIHVSAWTTGGAATAAEAYVPLLQTGLGLLQRLNDSVDLFG</sequence>
<feature type="repeat" description="ANK" evidence="3">
    <location>
        <begin position="514"/>
        <end position="546"/>
    </location>
</feature>
<feature type="repeat" description="ANK" evidence="3">
    <location>
        <begin position="413"/>
        <end position="445"/>
    </location>
</feature>
<dbReference type="PROSITE" id="PS50297">
    <property type="entry name" value="ANK_REP_REGION"/>
    <property type="match status" value="9"/>
</dbReference>
<feature type="non-terminal residue" evidence="5">
    <location>
        <position position="1468"/>
    </location>
</feature>
<feature type="repeat" description="ANK" evidence="3">
    <location>
        <begin position="481"/>
        <end position="513"/>
    </location>
</feature>
<dbReference type="InterPro" id="IPR000719">
    <property type="entry name" value="Prot_kinase_dom"/>
</dbReference>
<dbReference type="Pfam" id="PF12796">
    <property type="entry name" value="Ank_2"/>
    <property type="match status" value="5"/>
</dbReference>
<dbReference type="GO" id="GO:0005524">
    <property type="term" value="F:ATP binding"/>
    <property type="evidence" value="ECO:0007669"/>
    <property type="project" value="InterPro"/>
</dbReference>
<evidence type="ECO:0000256" key="1">
    <source>
        <dbReference type="ARBA" id="ARBA00022737"/>
    </source>
</evidence>
<dbReference type="EMBL" id="VJMH01000453">
    <property type="protein sequence ID" value="KAF0716138.1"/>
    <property type="molecule type" value="Genomic_DNA"/>
</dbReference>
<dbReference type="SMART" id="SM00220">
    <property type="entry name" value="S_TKc"/>
    <property type="match status" value="1"/>
</dbReference>
<name>A0A6A4ZU81_9STRA</name>
<gene>
    <name evidence="5" type="ORF">As57867_003000</name>
</gene>
<dbReference type="Pfam" id="PF00069">
    <property type="entry name" value="Pkinase"/>
    <property type="match status" value="1"/>
</dbReference>
<feature type="repeat" description="ANK" evidence="3">
    <location>
        <begin position="735"/>
        <end position="767"/>
    </location>
</feature>
<evidence type="ECO:0000259" key="4">
    <source>
        <dbReference type="PROSITE" id="PS50011"/>
    </source>
</evidence>
<keyword evidence="2 3" id="KW-0040">ANK repeat</keyword>
<proteinExistence type="predicted"/>
<evidence type="ECO:0000313" key="5">
    <source>
        <dbReference type="EMBL" id="KAF0716138.1"/>
    </source>
</evidence>
<dbReference type="PRINTS" id="PR01415">
    <property type="entry name" value="ANKYRIN"/>
</dbReference>
<organism evidence="5">
    <name type="scientific">Aphanomyces stellatus</name>
    <dbReference type="NCBI Taxonomy" id="120398"/>
    <lineage>
        <taxon>Eukaryota</taxon>
        <taxon>Sar</taxon>
        <taxon>Stramenopiles</taxon>
        <taxon>Oomycota</taxon>
        <taxon>Saprolegniomycetes</taxon>
        <taxon>Saprolegniales</taxon>
        <taxon>Verrucalvaceae</taxon>
        <taxon>Aphanomyces</taxon>
    </lineage>
</organism>
<dbReference type="SMART" id="SM00248">
    <property type="entry name" value="ANK"/>
    <property type="match status" value="16"/>
</dbReference>
<reference evidence="5" key="1">
    <citation type="submission" date="2019-06" db="EMBL/GenBank/DDBJ databases">
        <title>Genomics analysis of Aphanomyces spp. identifies a new class of oomycete effector associated with host adaptation.</title>
        <authorList>
            <person name="Gaulin E."/>
        </authorList>
    </citation>
    <scope>NUCLEOTIDE SEQUENCE</scope>
    <source>
        <strain evidence="5">CBS 578.67</strain>
    </source>
</reference>
<feature type="repeat" description="ANK" evidence="3">
    <location>
        <begin position="666"/>
        <end position="698"/>
    </location>
</feature>
<dbReference type="Gene3D" id="1.10.510.10">
    <property type="entry name" value="Transferase(Phosphotransferase) domain 1"/>
    <property type="match status" value="1"/>
</dbReference>